<feature type="transmembrane region" description="Helical" evidence="5">
    <location>
        <begin position="369"/>
        <end position="389"/>
    </location>
</feature>
<feature type="transmembrane region" description="Helical" evidence="5">
    <location>
        <begin position="51"/>
        <end position="70"/>
    </location>
</feature>
<protein>
    <submittedName>
        <fullName evidence="6">Polyamine transporter 4</fullName>
    </submittedName>
</protein>
<dbReference type="AlphaFoldDB" id="A0A401L7Y7"/>
<feature type="transmembrane region" description="Helical" evidence="5">
    <location>
        <begin position="196"/>
        <end position="228"/>
    </location>
</feature>
<feature type="transmembrane region" description="Helical" evidence="5">
    <location>
        <begin position="329"/>
        <end position="349"/>
    </location>
</feature>
<evidence type="ECO:0000256" key="2">
    <source>
        <dbReference type="ARBA" id="ARBA00022692"/>
    </source>
</evidence>
<dbReference type="EMBL" id="BDHI01000029">
    <property type="protein sequence ID" value="GCB27622.1"/>
    <property type="molecule type" value="Genomic_DNA"/>
</dbReference>
<evidence type="ECO:0000313" key="6">
    <source>
        <dbReference type="EMBL" id="GCB27622.1"/>
    </source>
</evidence>
<sequence>MAGLSSAALCDQLLILVRGFGGVYFTSLTTSVLCNYLRLPVLQAQREIPSVFALVLFFMTTAAFCGLSLFNQLVQQSSSLEQTTTILLIATSTASFVYFEYTDRSARVLYMVAIFVLGTWSVLCLRQLKASFLAICLSYGLLCLIPAIHAIMSPHPNRLRIAHDFVKYATLNGIGGLTYCLQSLEKVSGLKSSSALTMNICVVVAAITFSAKLGFCCSVGIAVGGGTVADIWPRGKQRAIASLLFVLAPFLALSLGPSIGAHVLRIQHANWRWTQWMMVFFCLPLWLMIILMQETSGGQLPHDASDAWEQTRLSPRSFYLPFKLLSTDYIILSLTVYTSFSYAAVFSYFSSFQYILMLDYEFDTRQASLGLLSLIVGNFCAIILCVALEKAVTSSKEESPDMIFQPEKRLYAGVIGALLMCLAEIWFALAARAGGSWANIIATGIPLGCGVFAIFLSTMAYIIDVYPAEIVASAIAANGVSRYTLGAVFPLFTLQIDSARDAWHFD</sequence>
<dbReference type="PANTHER" id="PTHR23502:SF182">
    <property type="entry name" value="POLYAMINE TRANSPORTER, PUTATIVE-RELATED"/>
    <property type="match status" value="1"/>
</dbReference>
<dbReference type="InterPro" id="IPR036259">
    <property type="entry name" value="MFS_trans_sf"/>
</dbReference>
<evidence type="ECO:0000256" key="5">
    <source>
        <dbReference type="SAM" id="Phobius"/>
    </source>
</evidence>
<comment type="caution">
    <text evidence="6">The sequence shown here is derived from an EMBL/GenBank/DDBJ whole genome shotgun (WGS) entry which is preliminary data.</text>
</comment>
<proteinExistence type="predicted"/>
<organism evidence="6 7">
    <name type="scientific">Aspergillus awamori</name>
    <name type="common">Black koji mold</name>
    <dbReference type="NCBI Taxonomy" id="105351"/>
    <lineage>
        <taxon>Eukaryota</taxon>
        <taxon>Fungi</taxon>
        <taxon>Dikarya</taxon>
        <taxon>Ascomycota</taxon>
        <taxon>Pezizomycotina</taxon>
        <taxon>Eurotiomycetes</taxon>
        <taxon>Eurotiomycetidae</taxon>
        <taxon>Eurotiales</taxon>
        <taxon>Aspergillaceae</taxon>
        <taxon>Aspergillus</taxon>
    </lineage>
</organism>
<dbReference type="Proteomes" id="UP000286921">
    <property type="component" value="Unassembled WGS sequence"/>
</dbReference>
<dbReference type="PANTHER" id="PTHR23502">
    <property type="entry name" value="MAJOR FACILITATOR SUPERFAMILY"/>
    <property type="match status" value="1"/>
</dbReference>
<feature type="transmembrane region" description="Helical" evidence="5">
    <location>
        <begin position="131"/>
        <end position="153"/>
    </location>
</feature>
<feature type="transmembrane region" description="Helical" evidence="5">
    <location>
        <begin position="410"/>
        <end position="431"/>
    </location>
</feature>
<feature type="transmembrane region" description="Helical" evidence="5">
    <location>
        <begin position="20"/>
        <end position="39"/>
    </location>
</feature>
<dbReference type="Gene3D" id="1.20.1250.20">
    <property type="entry name" value="MFS general substrate transporter like domains"/>
    <property type="match status" value="1"/>
</dbReference>
<keyword evidence="7" id="KW-1185">Reference proteome</keyword>
<dbReference type="GO" id="GO:0005886">
    <property type="term" value="C:plasma membrane"/>
    <property type="evidence" value="ECO:0007669"/>
    <property type="project" value="TreeGrafter"/>
</dbReference>
<feature type="transmembrane region" description="Helical" evidence="5">
    <location>
        <begin position="240"/>
        <end position="261"/>
    </location>
</feature>
<dbReference type="SUPFAM" id="SSF103473">
    <property type="entry name" value="MFS general substrate transporter"/>
    <property type="match status" value="1"/>
</dbReference>
<dbReference type="STRING" id="105351.A0A401L7Y7"/>
<evidence type="ECO:0000256" key="3">
    <source>
        <dbReference type="ARBA" id="ARBA00022989"/>
    </source>
</evidence>
<name>A0A401L7Y7_ASPAW</name>
<evidence type="ECO:0000313" key="7">
    <source>
        <dbReference type="Proteomes" id="UP000286921"/>
    </source>
</evidence>
<keyword evidence="2 5" id="KW-0812">Transmembrane</keyword>
<feature type="transmembrane region" description="Helical" evidence="5">
    <location>
        <begin position="273"/>
        <end position="292"/>
    </location>
</feature>
<feature type="transmembrane region" description="Helical" evidence="5">
    <location>
        <begin position="437"/>
        <end position="463"/>
    </location>
</feature>
<keyword evidence="4 5" id="KW-0472">Membrane</keyword>
<reference evidence="6 7" key="1">
    <citation type="submission" date="2016-09" db="EMBL/GenBank/DDBJ databases">
        <title>Aspergillus awamori IFM 58123T.</title>
        <authorList>
            <person name="Kusuya Y."/>
            <person name="Shimizu M."/>
            <person name="Takahashi H."/>
            <person name="Yaguchi T."/>
        </authorList>
    </citation>
    <scope>NUCLEOTIDE SEQUENCE [LARGE SCALE GENOMIC DNA]</scope>
    <source>
        <strain evidence="6 7">IFM 58123</strain>
    </source>
</reference>
<dbReference type="GO" id="GO:0015606">
    <property type="term" value="F:spermidine transmembrane transporter activity"/>
    <property type="evidence" value="ECO:0007669"/>
    <property type="project" value="TreeGrafter"/>
</dbReference>
<evidence type="ECO:0000256" key="4">
    <source>
        <dbReference type="ARBA" id="ARBA00023136"/>
    </source>
</evidence>
<evidence type="ECO:0000256" key="1">
    <source>
        <dbReference type="ARBA" id="ARBA00004141"/>
    </source>
</evidence>
<dbReference type="GO" id="GO:0000297">
    <property type="term" value="F:spermine transmembrane transporter activity"/>
    <property type="evidence" value="ECO:0007669"/>
    <property type="project" value="TreeGrafter"/>
</dbReference>
<keyword evidence="3 5" id="KW-1133">Transmembrane helix</keyword>
<feature type="transmembrane region" description="Helical" evidence="5">
    <location>
        <begin position="108"/>
        <end position="125"/>
    </location>
</feature>
<gene>
    <name evidence="6" type="ORF">AAWM_10507</name>
</gene>
<comment type="subcellular location">
    <subcellularLocation>
        <location evidence="1">Membrane</location>
        <topology evidence="1">Multi-pass membrane protein</topology>
    </subcellularLocation>
</comment>
<accession>A0A401L7Y7</accession>